<evidence type="ECO:0000313" key="1">
    <source>
        <dbReference type="EMBL" id="AEQ96504.1"/>
    </source>
</evidence>
<sequence>MELHPPRTTRPFRRFVSPAMHSVQSLQAEIANLRLAMAKEEFEDMPLMLDAHDLHLREYARQADIQQDRDALQTLLTMHQDLMRMMRERQRKLLELIRAQRTSSSASRAYARVGRI</sequence>
<dbReference type="AlphaFoldDB" id="G7TFE7"/>
<organism evidence="1 2">
    <name type="scientific">Xanthomonas oryzae pv. oryzicola (strain BLS256)</name>
    <dbReference type="NCBI Taxonomy" id="383407"/>
    <lineage>
        <taxon>Bacteria</taxon>
        <taxon>Pseudomonadati</taxon>
        <taxon>Pseudomonadota</taxon>
        <taxon>Gammaproteobacteria</taxon>
        <taxon>Lysobacterales</taxon>
        <taxon>Lysobacteraceae</taxon>
        <taxon>Xanthomonas</taxon>
    </lineage>
</organism>
<dbReference type="EMBL" id="CP003057">
    <property type="protein sequence ID" value="AEQ96504.1"/>
    <property type="molecule type" value="Genomic_DNA"/>
</dbReference>
<reference evidence="1 2" key="1">
    <citation type="journal article" date="2011" name="J. Bacteriol.">
        <title>Two new complete genome sequences offer insight into host and tissue specificity of plant pathogenic Xanthomonas spp.</title>
        <authorList>
            <person name="Bogdanove A.J."/>
            <person name="Koebnik R."/>
            <person name="Lu H."/>
            <person name="Furutani A."/>
            <person name="Angiuoli S.V."/>
            <person name="Patil P.B."/>
            <person name="Van Sluys M.A."/>
            <person name="Ryan R.P."/>
            <person name="Meyer D.F."/>
            <person name="Han S.W."/>
            <person name="Aparna G."/>
            <person name="Rajaram M."/>
            <person name="Delcher A.L."/>
            <person name="Phillippy A.M."/>
            <person name="Puiu D."/>
            <person name="Schatz M.C."/>
            <person name="Shumway M."/>
            <person name="Sommer D.D."/>
            <person name="Trapnell C."/>
            <person name="Benahmed F."/>
            <person name="Dimitrov G."/>
            <person name="Madupu R."/>
            <person name="Radune D."/>
            <person name="Sullivan S."/>
            <person name="Jha G."/>
            <person name="Ishihara H."/>
            <person name="Lee S.W."/>
            <person name="Pandey A."/>
            <person name="Sharma V."/>
            <person name="Sriariyanun M."/>
            <person name="Szurek B."/>
            <person name="Vera-Cruz C.M."/>
            <person name="Dorman K.S."/>
            <person name="Ronald P.C."/>
            <person name="Verdier V."/>
            <person name="Dow J.M."/>
            <person name="Sonti R.V."/>
            <person name="Tsuge S."/>
            <person name="Brendel V.P."/>
            <person name="Rabinowicz P.D."/>
            <person name="Leach J.E."/>
            <person name="White F.F."/>
            <person name="Salzberg S.L."/>
        </authorList>
    </citation>
    <scope>NUCLEOTIDE SEQUENCE [LARGE SCALE GENOMIC DNA]</scope>
    <source>
        <strain evidence="1 2">BLS256</strain>
    </source>
</reference>
<dbReference type="KEGG" id="xor:XOC_2371"/>
<gene>
    <name evidence="1" type="ORF">XOC_2371</name>
</gene>
<proteinExistence type="predicted"/>
<name>G7TFE7_XANOB</name>
<evidence type="ECO:0008006" key="3">
    <source>
        <dbReference type="Google" id="ProtNLM"/>
    </source>
</evidence>
<evidence type="ECO:0000313" key="2">
    <source>
        <dbReference type="Proteomes" id="UP000008851"/>
    </source>
</evidence>
<accession>G7TFE7</accession>
<protein>
    <recommendedName>
        <fullName evidence="3">Flagellar protein FliT</fullName>
    </recommendedName>
</protein>
<dbReference type="Proteomes" id="UP000008851">
    <property type="component" value="Chromosome"/>
</dbReference>
<dbReference type="HOGENOM" id="CLU_2345949_0_0_6"/>
<dbReference type="eggNOG" id="ENOG5031JEJ">
    <property type="taxonomic scope" value="Bacteria"/>
</dbReference>